<proteinExistence type="predicted"/>
<protein>
    <submittedName>
        <fullName evidence="3">Uncharacterized protein</fullName>
    </submittedName>
</protein>
<evidence type="ECO:0000256" key="2">
    <source>
        <dbReference type="SAM" id="SignalP"/>
    </source>
</evidence>
<keyword evidence="4" id="KW-1185">Reference proteome</keyword>
<name>A0A8H5I0Y8_9AGAR</name>
<evidence type="ECO:0000256" key="1">
    <source>
        <dbReference type="SAM" id="MobiDB-lite"/>
    </source>
</evidence>
<keyword evidence="2" id="KW-0732">Signal</keyword>
<feature type="signal peptide" evidence="2">
    <location>
        <begin position="1"/>
        <end position="18"/>
    </location>
</feature>
<organism evidence="3 4">
    <name type="scientific">Collybiopsis confluens</name>
    <dbReference type="NCBI Taxonomy" id="2823264"/>
    <lineage>
        <taxon>Eukaryota</taxon>
        <taxon>Fungi</taxon>
        <taxon>Dikarya</taxon>
        <taxon>Basidiomycota</taxon>
        <taxon>Agaricomycotina</taxon>
        <taxon>Agaricomycetes</taxon>
        <taxon>Agaricomycetidae</taxon>
        <taxon>Agaricales</taxon>
        <taxon>Marasmiineae</taxon>
        <taxon>Omphalotaceae</taxon>
        <taxon>Collybiopsis</taxon>
    </lineage>
</organism>
<evidence type="ECO:0000313" key="4">
    <source>
        <dbReference type="Proteomes" id="UP000518752"/>
    </source>
</evidence>
<dbReference type="EMBL" id="JAACJN010000004">
    <property type="protein sequence ID" value="KAF5392760.1"/>
    <property type="molecule type" value="Genomic_DNA"/>
</dbReference>
<feature type="chain" id="PRO_5034157730" evidence="2">
    <location>
        <begin position="19"/>
        <end position="272"/>
    </location>
</feature>
<dbReference type="Proteomes" id="UP000518752">
    <property type="component" value="Unassembled WGS sequence"/>
</dbReference>
<feature type="compositionally biased region" description="Polar residues" evidence="1">
    <location>
        <begin position="45"/>
        <end position="54"/>
    </location>
</feature>
<accession>A0A8H5I0Y8</accession>
<feature type="region of interest" description="Disordered" evidence="1">
    <location>
        <begin position="38"/>
        <end position="59"/>
    </location>
</feature>
<evidence type="ECO:0000313" key="3">
    <source>
        <dbReference type="EMBL" id="KAF5392760.1"/>
    </source>
</evidence>
<reference evidence="3 4" key="1">
    <citation type="journal article" date="2020" name="ISME J.">
        <title>Uncovering the hidden diversity of litter-decomposition mechanisms in mushroom-forming fungi.</title>
        <authorList>
            <person name="Floudas D."/>
            <person name="Bentzer J."/>
            <person name="Ahren D."/>
            <person name="Johansson T."/>
            <person name="Persson P."/>
            <person name="Tunlid A."/>
        </authorList>
    </citation>
    <scope>NUCLEOTIDE SEQUENCE [LARGE SCALE GENOMIC DNA]</scope>
    <source>
        <strain evidence="3 4">CBS 406.79</strain>
    </source>
</reference>
<gene>
    <name evidence="3" type="ORF">D9757_001035</name>
</gene>
<sequence>MHLGILFGFGLFSSFVSAIPLSQDGNVLHARGLPLPKYPSDKEAANTSHLTPDPNQELDHSHRTATFKVTFTSAFGVPLSGPAASASDRVAKDEITRILDEAKVHMGVPLALPHSVHFANSYPFQSIPPEGVYFDVTVQPSTTVCDPKCTGNFTHPDVSGARLEGPAHASDDGVAKDGVRTMLDNGSVSMGVSSALPHNVHFVNSYPFSYRPSEGVHFDVTVQPSTTVCDPKCSGNVSGLDHPQGFRGRLKKPMANLFSKLFRHPGIKRDFR</sequence>
<dbReference type="AlphaFoldDB" id="A0A8H5I0Y8"/>
<comment type="caution">
    <text evidence="3">The sequence shown here is derived from an EMBL/GenBank/DDBJ whole genome shotgun (WGS) entry which is preliminary data.</text>
</comment>